<dbReference type="OrthoDB" id="9812349at2"/>
<keyword evidence="1" id="KW-0472">Membrane</keyword>
<feature type="transmembrane region" description="Helical" evidence="1">
    <location>
        <begin position="86"/>
        <end position="106"/>
    </location>
</feature>
<comment type="caution">
    <text evidence="2">The sequence shown here is derived from an EMBL/GenBank/DDBJ whole genome shotgun (WGS) entry which is preliminary data.</text>
</comment>
<dbReference type="Proteomes" id="UP000036850">
    <property type="component" value="Unassembled WGS sequence"/>
</dbReference>
<dbReference type="PANTHER" id="PTHR34980:SF2">
    <property type="entry name" value="INNER MEMBRANE PROTEIN YHAH-RELATED"/>
    <property type="match status" value="1"/>
</dbReference>
<feature type="transmembrane region" description="Helical" evidence="1">
    <location>
        <begin position="24"/>
        <end position="48"/>
    </location>
</feature>
<reference evidence="3" key="1">
    <citation type="submission" date="2015-07" db="EMBL/GenBank/DDBJ databases">
        <title>Draft genome sequence of a Pseudoalteromonas rubra strain, OCN096, isolated from Kaneohe Bay, Oahu, Hawaii.</title>
        <authorList>
            <person name="Beurmann S."/>
            <person name="Ushijima B."/>
            <person name="Belcaid M."/>
            <person name="Callahan S.M."/>
            <person name="Aeby G.S."/>
        </authorList>
    </citation>
    <scope>NUCLEOTIDE SEQUENCE [LARGE SCALE GENOMIC DNA]</scope>
    <source>
        <strain evidence="3">OCN096</strain>
    </source>
</reference>
<dbReference type="EMBL" id="LFZX01000210">
    <property type="protein sequence ID" value="KNC65914.1"/>
    <property type="molecule type" value="Genomic_DNA"/>
</dbReference>
<dbReference type="Pfam" id="PF05656">
    <property type="entry name" value="DUF805"/>
    <property type="match status" value="1"/>
</dbReference>
<dbReference type="PANTHER" id="PTHR34980">
    <property type="entry name" value="INNER MEMBRANE PROTEIN-RELATED-RELATED"/>
    <property type="match status" value="1"/>
</dbReference>
<accession>A0A0L0END1</accession>
<evidence type="ECO:0000256" key="1">
    <source>
        <dbReference type="SAM" id="Phobius"/>
    </source>
</evidence>
<sequence>MLEIYLSVFKNCFEFKGRARRKEYWVFILGTLLVSVALGLIDVMLGLYSDETGLGLLSGLYALIIIIPSIALSIRRLHDTGRSGWWILLSLIPLIGPIVLIVFYVMDSKPGENEYGPNPKEQLHNTVS</sequence>
<protein>
    <submittedName>
        <fullName evidence="2">Membrane protein</fullName>
    </submittedName>
</protein>
<proteinExistence type="predicted"/>
<name>A0A0L0END1_9GAMM</name>
<organism evidence="2 3">
    <name type="scientific">Pseudoalteromonas rubra</name>
    <dbReference type="NCBI Taxonomy" id="43658"/>
    <lineage>
        <taxon>Bacteria</taxon>
        <taxon>Pseudomonadati</taxon>
        <taxon>Pseudomonadota</taxon>
        <taxon>Gammaproteobacteria</taxon>
        <taxon>Alteromonadales</taxon>
        <taxon>Pseudoalteromonadaceae</taxon>
        <taxon>Pseudoalteromonas</taxon>
    </lineage>
</organism>
<keyword evidence="1" id="KW-1133">Transmembrane helix</keyword>
<dbReference type="GO" id="GO:0005886">
    <property type="term" value="C:plasma membrane"/>
    <property type="evidence" value="ECO:0007669"/>
    <property type="project" value="TreeGrafter"/>
</dbReference>
<dbReference type="PATRIC" id="fig|43658.6.peg.2180"/>
<gene>
    <name evidence="2" type="ORF">AC626_20160</name>
</gene>
<evidence type="ECO:0000313" key="3">
    <source>
        <dbReference type="Proteomes" id="UP000036850"/>
    </source>
</evidence>
<feature type="transmembrane region" description="Helical" evidence="1">
    <location>
        <begin position="54"/>
        <end position="74"/>
    </location>
</feature>
<keyword evidence="1" id="KW-0812">Transmembrane</keyword>
<dbReference type="InterPro" id="IPR008523">
    <property type="entry name" value="DUF805"/>
</dbReference>
<dbReference type="AlphaFoldDB" id="A0A0L0END1"/>
<evidence type="ECO:0000313" key="2">
    <source>
        <dbReference type="EMBL" id="KNC65914.1"/>
    </source>
</evidence>